<sequence length="54" mass="5763">MEISKVCGGAVIRWVDGLCGVCGSGRGRRVGRKIFRDLSGCTFGCNFFCLLGFG</sequence>
<reference evidence="1" key="1">
    <citation type="journal article" date="2021" name="Proc. Natl. Acad. Sci. U.S.A.">
        <title>A Catalog of Tens of Thousands of Viruses from Human Metagenomes Reveals Hidden Associations with Chronic Diseases.</title>
        <authorList>
            <person name="Tisza M.J."/>
            <person name="Buck C.B."/>
        </authorList>
    </citation>
    <scope>NUCLEOTIDE SEQUENCE</scope>
    <source>
        <strain evidence="1">CtVCj30</strain>
    </source>
</reference>
<proteinExistence type="predicted"/>
<dbReference type="EMBL" id="BK015624">
    <property type="protein sequence ID" value="DAE16428.1"/>
    <property type="molecule type" value="Genomic_DNA"/>
</dbReference>
<accession>A0A8S5QD10</accession>
<name>A0A8S5QD10_9CAUD</name>
<protein>
    <submittedName>
        <fullName evidence="1">Uncharacterized protein</fullName>
    </submittedName>
</protein>
<organism evidence="1">
    <name type="scientific">Myoviridae sp. ctVCj30</name>
    <dbReference type="NCBI Taxonomy" id="2825117"/>
    <lineage>
        <taxon>Viruses</taxon>
        <taxon>Duplodnaviria</taxon>
        <taxon>Heunggongvirae</taxon>
        <taxon>Uroviricota</taxon>
        <taxon>Caudoviricetes</taxon>
    </lineage>
</organism>
<evidence type="ECO:0000313" key="1">
    <source>
        <dbReference type="EMBL" id="DAE16428.1"/>
    </source>
</evidence>